<dbReference type="InterPro" id="IPR001752">
    <property type="entry name" value="Kinesin_motor_dom"/>
</dbReference>
<protein>
    <recommendedName>
        <fullName evidence="4">Kinesin-like protein</fullName>
    </recommendedName>
</protein>
<dbReference type="InterPro" id="IPR019821">
    <property type="entry name" value="Kinesin_motor_CS"/>
</dbReference>
<dbReference type="Gene3D" id="3.40.850.10">
    <property type="entry name" value="Kinesin motor domain"/>
    <property type="match status" value="1"/>
</dbReference>
<sequence length="645" mass="73003">MKNMIKQKMAEVSKLDDDSGEPQRVEEGISVYLRIRPTKRPSKFYSVVEGKRMQWEIPLEEVPNSEFINNTRTKFAFKFDHVLPMDISQEQVFERVGKKVVSNALDGFNSTVFAYGQTGSGKTYTLTGGAERYEDRGIIPRALTMIFQEFRERSDMKWTAHVSYMEIYNEQGYDLLDPSHDTKNVTDLPRVKMLEDEHGNFHLKNLSMHRTNSEEEALNLLFLGDTNRAISETAMNQASSRSHCMFTVFFEGRRVGSDRVLRSKLNMVDLAGSERCHKTKSDGQTLREAQYINTSLFFLEMVIVALNEKSREHIPYRNSMMTTVLRDSLGGNCKTVMIATVSAEREQTDEAISTCRFAQRVALVKNDAMINEETDPLVTIARLKAEVSSLRAQIGFLQSKNGEDEALTNTERTELQSACDQYLSSPDANEELAVAPLTLNRIRECFTIFKQYFLEARKNASNGNSNSNAAQSCQTSDVEKMLKERDNEIAILVNIVRQAKAAGFNPGTNAGESKKNAAQILPTTQPSPKKMIQEPPSRALTQVGGVPIDISHDDRLRDDPRLAYSYFRERCSSNQALEDNKALLKEKYSQAKTLGERVNQSRQSIAYLKTSIEQLRRERAIEGLHETQLPDAVPSEEEAKKKTSN</sequence>
<dbReference type="InterPro" id="IPR027417">
    <property type="entry name" value="P-loop_NTPase"/>
</dbReference>
<comment type="similarity">
    <text evidence="3 4">Belongs to the TRAFAC class myosin-kinesin ATPase superfamily. Kinesin family.</text>
</comment>
<evidence type="ECO:0000256" key="5">
    <source>
        <dbReference type="SAM" id="Coils"/>
    </source>
</evidence>
<dbReference type="PROSITE" id="PS00411">
    <property type="entry name" value="KINESIN_MOTOR_1"/>
    <property type="match status" value="1"/>
</dbReference>
<dbReference type="AlphaFoldDB" id="A0A7S3K768"/>
<dbReference type="PANTHER" id="PTHR47968:SF67">
    <property type="entry name" value="KINESIN MOTOR DOMAIN-CONTAINING PROTEIN"/>
    <property type="match status" value="1"/>
</dbReference>
<reference evidence="8" key="1">
    <citation type="submission" date="2021-01" db="EMBL/GenBank/DDBJ databases">
        <authorList>
            <person name="Corre E."/>
            <person name="Pelletier E."/>
            <person name="Niang G."/>
            <person name="Scheremetjew M."/>
            <person name="Finn R."/>
            <person name="Kale V."/>
            <person name="Holt S."/>
            <person name="Cochrane G."/>
            <person name="Meng A."/>
            <person name="Brown T."/>
            <person name="Cohen L."/>
        </authorList>
    </citation>
    <scope>NUCLEOTIDE SEQUENCE</scope>
    <source>
        <strain evidence="8">CCMP1510</strain>
    </source>
</reference>
<evidence type="ECO:0000313" key="8">
    <source>
        <dbReference type="EMBL" id="CAE0374845.1"/>
    </source>
</evidence>
<dbReference type="GO" id="GO:0008017">
    <property type="term" value="F:microtubule binding"/>
    <property type="evidence" value="ECO:0007669"/>
    <property type="project" value="InterPro"/>
</dbReference>
<feature type="binding site" evidence="3">
    <location>
        <begin position="116"/>
        <end position="123"/>
    </location>
    <ligand>
        <name>ATP</name>
        <dbReference type="ChEBI" id="CHEBI:30616"/>
    </ligand>
</feature>
<keyword evidence="2 3" id="KW-0067">ATP-binding</keyword>
<dbReference type="EMBL" id="HBIJ01023657">
    <property type="protein sequence ID" value="CAE0374845.1"/>
    <property type="molecule type" value="Transcribed_RNA"/>
</dbReference>
<dbReference type="SUPFAM" id="SSF52540">
    <property type="entry name" value="P-loop containing nucleoside triphosphate hydrolases"/>
    <property type="match status" value="1"/>
</dbReference>
<evidence type="ECO:0000256" key="3">
    <source>
        <dbReference type="PROSITE-ProRule" id="PRU00283"/>
    </source>
</evidence>
<dbReference type="InterPro" id="IPR036961">
    <property type="entry name" value="Kinesin_motor_dom_sf"/>
</dbReference>
<dbReference type="SMART" id="SM00129">
    <property type="entry name" value="KISc"/>
    <property type="match status" value="1"/>
</dbReference>
<dbReference type="GO" id="GO:0007018">
    <property type="term" value="P:microtubule-based movement"/>
    <property type="evidence" value="ECO:0007669"/>
    <property type="project" value="InterPro"/>
</dbReference>
<dbReference type="InterPro" id="IPR056524">
    <property type="entry name" value="KIF6/9_C"/>
</dbReference>
<feature type="coiled-coil region" evidence="5">
    <location>
        <begin position="574"/>
        <end position="618"/>
    </location>
</feature>
<evidence type="ECO:0000259" key="7">
    <source>
        <dbReference type="PROSITE" id="PS50067"/>
    </source>
</evidence>
<evidence type="ECO:0000256" key="2">
    <source>
        <dbReference type="ARBA" id="ARBA00022840"/>
    </source>
</evidence>
<proteinExistence type="inferred from homology"/>
<dbReference type="GO" id="GO:0003777">
    <property type="term" value="F:microtubule motor activity"/>
    <property type="evidence" value="ECO:0007669"/>
    <property type="project" value="InterPro"/>
</dbReference>
<organism evidence="8">
    <name type="scientific">Aureoumbra lagunensis</name>
    <dbReference type="NCBI Taxonomy" id="44058"/>
    <lineage>
        <taxon>Eukaryota</taxon>
        <taxon>Sar</taxon>
        <taxon>Stramenopiles</taxon>
        <taxon>Ochrophyta</taxon>
        <taxon>Pelagophyceae</taxon>
        <taxon>Pelagomonadales</taxon>
        <taxon>Aureoumbra</taxon>
    </lineage>
</organism>
<dbReference type="GO" id="GO:0005524">
    <property type="term" value="F:ATP binding"/>
    <property type="evidence" value="ECO:0007669"/>
    <property type="project" value="UniProtKB-UniRule"/>
</dbReference>
<dbReference type="PANTHER" id="PTHR47968">
    <property type="entry name" value="CENTROMERE PROTEIN E"/>
    <property type="match status" value="1"/>
</dbReference>
<keyword evidence="4" id="KW-0493">Microtubule</keyword>
<feature type="region of interest" description="Disordered" evidence="6">
    <location>
        <begin position="623"/>
        <end position="645"/>
    </location>
</feature>
<keyword evidence="1 3" id="KW-0547">Nucleotide-binding</keyword>
<dbReference type="InterPro" id="IPR027640">
    <property type="entry name" value="Kinesin-like_fam"/>
</dbReference>
<accession>A0A7S3K768</accession>
<gene>
    <name evidence="8" type="ORF">ALAG00032_LOCUS15649</name>
</gene>
<dbReference type="PRINTS" id="PR00380">
    <property type="entry name" value="KINESINHEAVY"/>
</dbReference>
<feature type="region of interest" description="Disordered" evidence="6">
    <location>
        <begin position="1"/>
        <end position="22"/>
    </location>
</feature>
<dbReference type="GO" id="GO:0005874">
    <property type="term" value="C:microtubule"/>
    <property type="evidence" value="ECO:0007669"/>
    <property type="project" value="UniProtKB-KW"/>
</dbReference>
<keyword evidence="3 4" id="KW-0505">Motor protein</keyword>
<feature type="compositionally biased region" description="Basic and acidic residues" evidence="6">
    <location>
        <begin position="8"/>
        <end position="22"/>
    </location>
</feature>
<name>A0A7S3K768_9STRA</name>
<dbReference type="Pfam" id="PF00225">
    <property type="entry name" value="Kinesin"/>
    <property type="match status" value="1"/>
</dbReference>
<dbReference type="PROSITE" id="PS50067">
    <property type="entry name" value="KINESIN_MOTOR_2"/>
    <property type="match status" value="1"/>
</dbReference>
<dbReference type="Pfam" id="PF23735">
    <property type="entry name" value="KIF9"/>
    <property type="match status" value="1"/>
</dbReference>
<feature type="domain" description="Kinesin motor" evidence="7">
    <location>
        <begin position="28"/>
        <end position="364"/>
    </location>
</feature>
<evidence type="ECO:0000256" key="4">
    <source>
        <dbReference type="RuleBase" id="RU000394"/>
    </source>
</evidence>
<evidence type="ECO:0000256" key="6">
    <source>
        <dbReference type="SAM" id="MobiDB-lite"/>
    </source>
</evidence>
<keyword evidence="5" id="KW-0175">Coiled coil</keyword>
<evidence type="ECO:0000256" key="1">
    <source>
        <dbReference type="ARBA" id="ARBA00022741"/>
    </source>
</evidence>